<name>A0A286UXI0_9AGAM</name>
<keyword evidence="3" id="KW-0472">Membrane</keyword>
<proteinExistence type="predicted"/>
<dbReference type="SUPFAM" id="SSF50685">
    <property type="entry name" value="Barwin-like endoglucanases"/>
    <property type="match status" value="1"/>
</dbReference>
<keyword evidence="1 4" id="KW-0732">Signal</keyword>
<feature type="region of interest" description="Disordered" evidence="2">
    <location>
        <begin position="183"/>
        <end position="236"/>
    </location>
</feature>
<evidence type="ECO:0000256" key="1">
    <source>
        <dbReference type="ARBA" id="ARBA00022729"/>
    </source>
</evidence>
<keyword evidence="3" id="KW-1133">Transmembrane helix</keyword>
<protein>
    <submittedName>
        <fullName evidence="5">Expansin family</fullName>
    </submittedName>
</protein>
<dbReference type="InParanoid" id="A0A286UXI0"/>
<keyword evidence="3" id="KW-0812">Transmembrane</keyword>
<feature type="transmembrane region" description="Helical" evidence="3">
    <location>
        <begin position="439"/>
        <end position="458"/>
    </location>
</feature>
<dbReference type="PANTHER" id="PTHR31836:SF28">
    <property type="entry name" value="SRCR DOMAIN-CONTAINING PROTEIN-RELATED"/>
    <property type="match status" value="1"/>
</dbReference>
<organism evidence="5 6">
    <name type="scientific">Pyrrhoderma noxium</name>
    <dbReference type="NCBI Taxonomy" id="2282107"/>
    <lineage>
        <taxon>Eukaryota</taxon>
        <taxon>Fungi</taxon>
        <taxon>Dikarya</taxon>
        <taxon>Basidiomycota</taxon>
        <taxon>Agaricomycotina</taxon>
        <taxon>Agaricomycetes</taxon>
        <taxon>Hymenochaetales</taxon>
        <taxon>Hymenochaetaceae</taxon>
        <taxon>Pyrrhoderma</taxon>
    </lineage>
</organism>
<dbReference type="InterPro" id="IPR051477">
    <property type="entry name" value="Expansin_CellWall"/>
</dbReference>
<evidence type="ECO:0000256" key="4">
    <source>
        <dbReference type="SAM" id="SignalP"/>
    </source>
</evidence>
<reference evidence="5 6" key="1">
    <citation type="journal article" date="2017" name="Mol. Ecol.">
        <title>Comparative and population genomic landscape of Phellinus noxius: A hypervariable fungus causing root rot in trees.</title>
        <authorList>
            <person name="Chung C.L."/>
            <person name="Lee T.J."/>
            <person name="Akiba M."/>
            <person name="Lee H.H."/>
            <person name="Kuo T.H."/>
            <person name="Liu D."/>
            <person name="Ke H.M."/>
            <person name="Yokoi T."/>
            <person name="Roa M.B."/>
            <person name="Lu M.J."/>
            <person name="Chang Y.Y."/>
            <person name="Ann P.J."/>
            <person name="Tsai J.N."/>
            <person name="Chen C.Y."/>
            <person name="Tzean S.S."/>
            <person name="Ota Y."/>
            <person name="Hattori T."/>
            <person name="Sahashi N."/>
            <person name="Liou R.F."/>
            <person name="Kikuchi T."/>
            <person name="Tsai I.J."/>
        </authorList>
    </citation>
    <scope>NUCLEOTIDE SEQUENCE [LARGE SCALE GENOMIC DNA]</scope>
    <source>
        <strain evidence="5 6">FFPRI411160</strain>
    </source>
</reference>
<dbReference type="InterPro" id="IPR036908">
    <property type="entry name" value="RlpA-like_sf"/>
</dbReference>
<evidence type="ECO:0000256" key="2">
    <source>
        <dbReference type="SAM" id="MobiDB-lite"/>
    </source>
</evidence>
<evidence type="ECO:0000313" key="6">
    <source>
        <dbReference type="Proteomes" id="UP000217199"/>
    </source>
</evidence>
<feature type="compositionally biased region" description="Low complexity" evidence="2">
    <location>
        <begin position="375"/>
        <end position="396"/>
    </location>
</feature>
<feature type="compositionally biased region" description="Polar residues" evidence="2">
    <location>
        <begin position="307"/>
        <end position="320"/>
    </location>
</feature>
<sequence>MLFKTTSSFLPTLHGLLVLFLAHPVLSATTPKSHVLGGHGRSYLLGLKQDDYVPEKMPLIIESGNTPTTPTNQTSQSGSYEKRGNTGRFTYYETGLGACGGYNNGNEYVVALNSPQWDGGSHCYKMIEIHYGDKSVQAQIVDECPSCPPGALDLSQGLFGHLADLDEGVIYGEWTYAGEAQEHTTNNNSNNSSNNGKNDNSNHREDAAKPEPPKTKTKSEAEPKASGRSEDADSSVLANRVEVLTKVTQPTYTSQPSQRPSGLYKLSSESLVGTETLKNNAVVLQPTTTKASGNNGSGDAGRLAVTPSGQSTTASVTNTDTLTATPSSESESESTSTITGLAFAESLASVRGGDATVNNEASSTSHSFLMATPTSNNLDNNSNNNNNQVTPGSNSNTNGLDVSGQADDQDGVSNDGLGLQVANSKTGGARMRTQIPSGIAQAFVFVAVSLSLLLNINLGEVGVA</sequence>
<feature type="compositionally biased region" description="Low complexity" evidence="2">
    <location>
        <begin position="321"/>
        <end position="338"/>
    </location>
</feature>
<evidence type="ECO:0000313" key="5">
    <source>
        <dbReference type="EMBL" id="PAV24300.1"/>
    </source>
</evidence>
<accession>A0A286UXI0</accession>
<comment type="caution">
    <text evidence="5">The sequence shown here is derived from an EMBL/GenBank/DDBJ whole genome shotgun (WGS) entry which is preliminary data.</text>
</comment>
<feature type="region of interest" description="Disordered" evidence="2">
    <location>
        <begin position="369"/>
        <end position="419"/>
    </location>
</feature>
<keyword evidence="6" id="KW-1185">Reference proteome</keyword>
<evidence type="ECO:0000256" key="3">
    <source>
        <dbReference type="SAM" id="Phobius"/>
    </source>
</evidence>
<dbReference type="Proteomes" id="UP000217199">
    <property type="component" value="Unassembled WGS sequence"/>
</dbReference>
<feature type="compositionally biased region" description="Low complexity" evidence="2">
    <location>
        <begin position="186"/>
        <end position="199"/>
    </location>
</feature>
<gene>
    <name evidence="5" type="ORF">PNOK_0136800</name>
</gene>
<dbReference type="PANTHER" id="PTHR31836">
    <property type="match status" value="1"/>
</dbReference>
<feature type="region of interest" description="Disordered" evidence="2">
    <location>
        <begin position="61"/>
        <end position="83"/>
    </location>
</feature>
<dbReference type="EMBL" id="NBII01000001">
    <property type="protein sequence ID" value="PAV24300.1"/>
    <property type="molecule type" value="Genomic_DNA"/>
</dbReference>
<dbReference type="Gene3D" id="2.40.40.10">
    <property type="entry name" value="RlpA-like domain"/>
    <property type="match status" value="1"/>
</dbReference>
<feature type="compositionally biased region" description="Basic and acidic residues" evidence="2">
    <location>
        <begin position="200"/>
        <end position="231"/>
    </location>
</feature>
<feature type="chain" id="PRO_5013561422" evidence="4">
    <location>
        <begin position="28"/>
        <end position="464"/>
    </location>
</feature>
<feature type="compositionally biased region" description="Low complexity" evidence="2">
    <location>
        <begin position="63"/>
        <end position="79"/>
    </location>
</feature>
<feature type="signal peptide" evidence="4">
    <location>
        <begin position="1"/>
        <end position="27"/>
    </location>
</feature>
<dbReference type="OrthoDB" id="623670at2759"/>
<feature type="region of interest" description="Disordered" evidence="2">
    <location>
        <begin position="286"/>
        <end position="338"/>
    </location>
</feature>
<dbReference type="AlphaFoldDB" id="A0A286UXI0"/>
<dbReference type="CDD" id="cd22191">
    <property type="entry name" value="DPBB_RlpA_EXP_N-like"/>
    <property type="match status" value="1"/>
</dbReference>